<dbReference type="GO" id="GO:0005634">
    <property type="term" value="C:nucleus"/>
    <property type="evidence" value="ECO:0007669"/>
    <property type="project" value="TreeGrafter"/>
</dbReference>
<keyword evidence="6" id="KW-1185">Reference proteome</keyword>
<feature type="domain" description="DJ-1/PfpI" evidence="4">
    <location>
        <begin position="39"/>
        <end position="204"/>
    </location>
</feature>
<dbReference type="GO" id="GO:0006979">
    <property type="term" value="P:response to oxidative stress"/>
    <property type="evidence" value="ECO:0007669"/>
    <property type="project" value="UniProtKB-ARBA"/>
</dbReference>
<dbReference type="GO" id="GO:0005739">
    <property type="term" value="C:mitochondrion"/>
    <property type="evidence" value="ECO:0007669"/>
    <property type="project" value="TreeGrafter"/>
</dbReference>
<accession>A0A9P0HQR9</accession>
<dbReference type="NCBIfam" id="TIGR01383">
    <property type="entry name" value="not_thiJ"/>
    <property type="match status" value="1"/>
</dbReference>
<reference evidence="5" key="1">
    <citation type="submission" date="2022-01" db="EMBL/GenBank/DDBJ databases">
        <authorList>
            <person name="King R."/>
        </authorList>
    </citation>
    <scope>NUCLEOTIDE SEQUENCE</scope>
</reference>
<dbReference type="GO" id="GO:0046295">
    <property type="term" value="P:glycolate biosynthetic process"/>
    <property type="evidence" value="ECO:0007669"/>
    <property type="project" value="TreeGrafter"/>
</dbReference>
<evidence type="ECO:0000313" key="6">
    <source>
        <dbReference type="Proteomes" id="UP001152798"/>
    </source>
</evidence>
<dbReference type="InterPro" id="IPR050325">
    <property type="entry name" value="Prot/Nucl_acid_deglycase"/>
</dbReference>
<evidence type="ECO:0000256" key="2">
    <source>
        <dbReference type="ARBA" id="ARBA00022490"/>
    </source>
</evidence>
<gene>
    <name evidence="5" type="ORF">NEZAVI_LOCUS14372</name>
</gene>
<dbReference type="SUPFAM" id="SSF52317">
    <property type="entry name" value="Class I glutamine amidotransferase-like"/>
    <property type="match status" value="1"/>
</dbReference>
<organism evidence="5 6">
    <name type="scientific">Nezara viridula</name>
    <name type="common">Southern green stink bug</name>
    <name type="synonym">Cimex viridulus</name>
    <dbReference type="NCBI Taxonomy" id="85310"/>
    <lineage>
        <taxon>Eukaryota</taxon>
        <taxon>Metazoa</taxon>
        <taxon>Ecdysozoa</taxon>
        <taxon>Arthropoda</taxon>
        <taxon>Hexapoda</taxon>
        <taxon>Insecta</taxon>
        <taxon>Pterygota</taxon>
        <taxon>Neoptera</taxon>
        <taxon>Paraneoptera</taxon>
        <taxon>Hemiptera</taxon>
        <taxon>Heteroptera</taxon>
        <taxon>Panheteroptera</taxon>
        <taxon>Pentatomomorpha</taxon>
        <taxon>Pentatomoidea</taxon>
        <taxon>Pentatomidae</taxon>
        <taxon>Pentatominae</taxon>
        <taxon>Nezara</taxon>
    </lineage>
</organism>
<dbReference type="Pfam" id="PF01965">
    <property type="entry name" value="DJ-1_PfpI"/>
    <property type="match status" value="1"/>
</dbReference>
<dbReference type="InterPro" id="IPR002818">
    <property type="entry name" value="DJ-1/PfpI"/>
</dbReference>
<keyword evidence="2" id="KW-0963">Cytoplasm</keyword>
<dbReference type="InterPro" id="IPR029062">
    <property type="entry name" value="Class_I_gatase-like"/>
</dbReference>
<evidence type="ECO:0000259" key="4">
    <source>
        <dbReference type="Pfam" id="PF01965"/>
    </source>
</evidence>
<comment type="subcellular location">
    <subcellularLocation>
        <location evidence="1">Cytoplasm</location>
    </subcellularLocation>
</comment>
<dbReference type="Gene3D" id="3.40.50.880">
    <property type="match status" value="1"/>
</dbReference>
<proteinExistence type="predicted"/>
<protein>
    <recommendedName>
        <fullName evidence="4">DJ-1/PfpI domain-containing protein</fullName>
    </recommendedName>
</protein>
<dbReference type="OrthoDB" id="543156at2759"/>
<evidence type="ECO:0000256" key="1">
    <source>
        <dbReference type="ARBA" id="ARBA00004496"/>
    </source>
</evidence>
<dbReference type="EMBL" id="OV725082">
    <property type="protein sequence ID" value="CAH1406443.1"/>
    <property type="molecule type" value="Genomic_DNA"/>
</dbReference>
<dbReference type="GO" id="GO:1903189">
    <property type="term" value="P:glyoxal metabolic process"/>
    <property type="evidence" value="ECO:0007669"/>
    <property type="project" value="TreeGrafter"/>
</dbReference>
<dbReference type="GO" id="GO:0051896">
    <property type="term" value="P:regulation of phosphatidylinositol 3-kinase/protein kinase B signal transduction"/>
    <property type="evidence" value="ECO:0007669"/>
    <property type="project" value="UniProtKB-ARBA"/>
</dbReference>
<keyword evidence="3" id="KW-0558">Oxidation</keyword>
<dbReference type="PANTHER" id="PTHR48094">
    <property type="entry name" value="PROTEIN/NUCLEIC ACID DEGLYCASE DJ-1-RELATED"/>
    <property type="match status" value="1"/>
</dbReference>
<dbReference type="InterPro" id="IPR006287">
    <property type="entry name" value="DJ-1"/>
</dbReference>
<dbReference type="AlphaFoldDB" id="A0A9P0HQR9"/>
<evidence type="ECO:0000313" key="5">
    <source>
        <dbReference type="EMBL" id="CAH1406443.1"/>
    </source>
</evidence>
<dbReference type="PANTHER" id="PTHR48094:SF12">
    <property type="entry name" value="PARKINSON DISEASE PROTEIN 7 HOMOLOG"/>
    <property type="match status" value="1"/>
</dbReference>
<name>A0A9P0HQR9_NEZVI</name>
<evidence type="ECO:0000256" key="3">
    <source>
        <dbReference type="ARBA" id="ARBA00023097"/>
    </source>
</evidence>
<dbReference type="CDD" id="cd03135">
    <property type="entry name" value="GATase1_DJ-1"/>
    <property type="match status" value="1"/>
</dbReference>
<dbReference type="FunFam" id="3.40.50.880:FF:000022">
    <property type="entry name" value="protein deglycase DJ-1"/>
    <property type="match status" value="1"/>
</dbReference>
<sequence>MCEQEPTQHCKQEPEYRMLRSLLSSTGASLRKYAKMSEKSAVVLLANGSEEMEFTISVDVLRRAGVKVTVAGVGCDGSAKCSRGVVIHPDMSLTEAVKKGPYDAVVLPGGLDGSNAFATSAEVGNLLKDQEKEGRLIAAICAAPLALKDHHIGFGKKVTCYPSVKDSLQDNYTYSSDTNVVQDGNILTSQGPGTAFEFALSVAKELVGEEVVQEVKKGLLL</sequence>
<dbReference type="Proteomes" id="UP001152798">
    <property type="component" value="Chromosome 6"/>
</dbReference>